<dbReference type="GO" id="GO:0050118">
    <property type="term" value="F:N-acetyldiaminopimelate deacetylase activity"/>
    <property type="evidence" value="ECO:0007669"/>
    <property type="project" value="UniProtKB-ARBA"/>
</dbReference>
<proteinExistence type="predicted"/>
<keyword evidence="2" id="KW-0479">Metal-binding</keyword>
<dbReference type="GO" id="GO:0046872">
    <property type="term" value="F:metal ion binding"/>
    <property type="evidence" value="ECO:0007669"/>
    <property type="project" value="UniProtKB-KW"/>
</dbReference>
<dbReference type="GO" id="GO:0019877">
    <property type="term" value="P:diaminopimelate biosynthetic process"/>
    <property type="evidence" value="ECO:0007669"/>
    <property type="project" value="UniProtKB-ARBA"/>
</dbReference>
<keyword evidence="5" id="KW-1185">Reference proteome</keyword>
<dbReference type="EMBL" id="AAYA01000002">
    <property type="protein sequence ID" value="EBA09780.1"/>
    <property type="molecule type" value="Genomic_DNA"/>
</dbReference>
<dbReference type="SUPFAM" id="SSF55031">
    <property type="entry name" value="Bacterial exopeptidase dimerisation domain"/>
    <property type="match status" value="1"/>
</dbReference>
<comment type="cofactor">
    <cofactor evidence="2">
        <name>Mn(2+)</name>
        <dbReference type="ChEBI" id="CHEBI:29035"/>
    </cofactor>
    <text evidence="2">The Mn(2+) ion enhances activity.</text>
</comment>
<reference evidence="4 5" key="1">
    <citation type="submission" date="2006-06" db="EMBL/GenBank/DDBJ databases">
        <authorList>
            <person name="Moran M.A."/>
            <person name="Ferriera S."/>
            <person name="Johnson J."/>
            <person name="Kravitz S."/>
            <person name="Beeson K."/>
            <person name="Sutton G."/>
            <person name="Rogers Y.-H."/>
            <person name="Friedman R."/>
            <person name="Frazier M."/>
            <person name="Venter J.C."/>
        </authorList>
    </citation>
    <scope>NUCLEOTIDE SEQUENCE [LARGE SCALE GENOMIC DNA]</scope>
    <source>
        <strain evidence="4 5">E-37</strain>
    </source>
</reference>
<dbReference type="PANTHER" id="PTHR11014:SF63">
    <property type="entry name" value="METALLOPEPTIDASE, PUTATIVE (AFU_ORTHOLOGUE AFUA_6G09600)-RELATED"/>
    <property type="match status" value="1"/>
</dbReference>
<name>A3JZ77_SAGS3</name>
<feature type="binding site" evidence="2">
    <location>
        <position position="163"/>
    </location>
    <ligand>
        <name>Mn(2+)</name>
        <dbReference type="ChEBI" id="CHEBI:29035"/>
        <label>2</label>
    </ligand>
</feature>
<evidence type="ECO:0000313" key="4">
    <source>
        <dbReference type="EMBL" id="EBA09780.1"/>
    </source>
</evidence>
<evidence type="ECO:0000313" key="5">
    <source>
        <dbReference type="Proteomes" id="UP000005713"/>
    </source>
</evidence>
<dbReference type="AlphaFoldDB" id="A3JZ77"/>
<dbReference type="Gene3D" id="3.40.630.10">
    <property type="entry name" value="Zn peptidases"/>
    <property type="match status" value="1"/>
</dbReference>
<feature type="binding site" evidence="2">
    <location>
        <position position="137"/>
    </location>
    <ligand>
        <name>Mn(2+)</name>
        <dbReference type="ChEBI" id="CHEBI:29035"/>
        <label>2</label>
    </ligand>
</feature>
<organism evidence="4 5">
    <name type="scientific">Sagittula stellata (strain ATCC 700073 / DSM 11524 / E-37)</name>
    <dbReference type="NCBI Taxonomy" id="388399"/>
    <lineage>
        <taxon>Bacteria</taxon>
        <taxon>Pseudomonadati</taxon>
        <taxon>Pseudomonadota</taxon>
        <taxon>Alphaproteobacteria</taxon>
        <taxon>Rhodobacterales</taxon>
        <taxon>Roseobacteraceae</taxon>
        <taxon>Sagittula</taxon>
    </lineage>
</organism>
<evidence type="ECO:0000256" key="1">
    <source>
        <dbReference type="ARBA" id="ARBA00022801"/>
    </source>
</evidence>
<evidence type="ECO:0000259" key="3">
    <source>
        <dbReference type="Pfam" id="PF07687"/>
    </source>
</evidence>
<feature type="binding site" evidence="2">
    <location>
        <position position="104"/>
    </location>
    <ligand>
        <name>Mn(2+)</name>
        <dbReference type="ChEBI" id="CHEBI:29035"/>
        <label>2</label>
    </ligand>
</feature>
<dbReference type="NCBIfam" id="TIGR01891">
    <property type="entry name" value="amidohydrolases"/>
    <property type="match status" value="1"/>
</dbReference>
<dbReference type="InterPro" id="IPR002933">
    <property type="entry name" value="Peptidase_M20"/>
</dbReference>
<dbReference type="RefSeq" id="WP_005855999.1">
    <property type="nucleotide sequence ID" value="NZ_AAYA01000002.1"/>
</dbReference>
<feature type="binding site" evidence="2">
    <location>
        <position position="358"/>
    </location>
    <ligand>
        <name>Mn(2+)</name>
        <dbReference type="ChEBI" id="CHEBI:29035"/>
        <label>2</label>
    </ligand>
</feature>
<comment type="caution">
    <text evidence="4">The sequence shown here is derived from an EMBL/GenBank/DDBJ whole genome shotgun (WGS) entry which is preliminary data.</text>
</comment>
<dbReference type="OrthoDB" id="9777385at2"/>
<dbReference type="PIRSF" id="PIRSF005962">
    <property type="entry name" value="Pept_M20D_amidohydro"/>
    <property type="match status" value="1"/>
</dbReference>
<dbReference type="FunFam" id="3.30.70.360:FF:000001">
    <property type="entry name" value="N-acetyldiaminopimelate deacetylase"/>
    <property type="match status" value="1"/>
</dbReference>
<dbReference type="PANTHER" id="PTHR11014">
    <property type="entry name" value="PEPTIDASE M20 FAMILY MEMBER"/>
    <property type="match status" value="1"/>
</dbReference>
<feature type="binding site" evidence="2">
    <location>
        <position position="102"/>
    </location>
    <ligand>
        <name>Mn(2+)</name>
        <dbReference type="ChEBI" id="CHEBI:29035"/>
        <label>2</label>
    </ligand>
</feature>
<evidence type="ECO:0000256" key="2">
    <source>
        <dbReference type="PIRSR" id="PIRSR005962-1"/>
    </source>
</evidence>
<dbReference type="CDD" id="cd05666">
    <property type="entry name" value="M20_Acy1-like"/>
    <property type="match status" value="1"/>
</dbReference>
<sequence>MAIVNSISALEEEMTGWRRHLHRTPELGLDCFKTAAFIVEKLKEFGITEIHEGIARSGVVAIIEGRAPGRTIGLRADMDALPMDDLSGTEYASTVPGLAHTCGHDGHTTMLLGAGKYLSETRNFAGRVALIFQPAEENEGGGRIMVEEGIMDRFDIEEVFGIHNSPGAPEGSLNTNHGALLAGVDEFTVHIKGIGGHGAQPQNTVDPVVAAASMVMSIQTILGRNLSALDRVVVSVTQIHTGSAMNIVPETAMLNGTVRYYDTDAQATVKSRLAEIVEFQARSFGCTAELVYEDGYPPTINHPEQAAFAAEVAREVVGADMVDEDTPPIMPGEDFAYMLQARPGAYLFLGQGDTPICHHPKYDFNDRIAPVGASFFARLVERALPVG</sequence>
<dbReference type="InterPro" id="IPR011650">
    <property type="entry name" value="Peptidase_M20_dimer"/>
</dbReference>
<dbReference type="eggNOG" id="COG1473">
    <property type="taxonomic scope" value="Bacteria"/>
</dbReference>
<keyword evidence="1 4" id="KW-0378">Hydrolase</keyword>
<dbReference type="InterPro" id="IPR017439">
    <property type="entry name" value="Amidohydrolase"/>
</dbReference>
<dbReference type="Proteomes" id="UP000005713">
    <property type="component" value="Unassembled WGS sequence"/>
</dbReference>
<dbReference type="Pfam" id="PF01546">
    <property type="entry name" value="Peptidase_M20"/>
    <property type="match status" value="1"/>
</dbReference>
<dbReference type="InterPro" id="IPR036264">
    <property type="entry name" value="Bact_exopeptidase_dim_dom"/>
</dbReference>
<dbReference type="Gene3D" id="3.30.70.360">
    <property type="match status" value="1"/>
</dbReference>
<dbReference type="Pfam" id="PF07687">
    <property type="entry name" value="M20_dimer"/>
    <property type="match status" value="1"/>
</dbReference>
<protein>
    <submittedName>
        <fullName evidence="4">Amidohydrolase family protein</fullName>
    </submittedName>
</protein>
<gene>
    <name evidence="4" type="ORF">SSE37_08228</name>
</gene>
<accession>A3JZ77</accession>
<dbReference type="SUPFAM" id="SSF53187">
    <property type="entry name" value="Zn-dependent exopeptidases"/>
    <property type="match status" value="1"/>
</dbReference>
<feature type="domain" description="Peptidase M20 dimerisation" evidence="3">
    <location>
        <begin position="183"/>
        <end position="281"/>
    </location>
</feature>
<keyword evidence="2" id="KW-0464">Manganese</keyword>